<dbReference type="InterPro" id="IPR036249">
    <property type="entry name" value="Thioredoxin-like_sf"/>
</dbReference>
<evidence type="ECO:0000313" key="3">
    <source>
        <dbReference type="EMBL" id="KAG7301732.1"/>
    </source>
</evidence>
<reference evidence="3 4" key="1">
    <citation type="submission" date="2021-06" db="EMBL/GenBank/DDBJ databases">
        <title>A haploid diamondback moth (Plutella xylostella L.) genome assembly resolves 31 chromosomes and identifies a diamide resistance mutation.</title>
        <authorList>
            <person name="Ward C.M."/>
            <person name="Perry K.D."/>
            <person name="Baker G."/>
            <person name="Powis K."/>
            <person name="Heckel D.G."/>
            <person name="Baxter S.W."/>
        </authorList>
    </citation>
    <scope>NUCLEOTIDE SEQUENCE [LARGE SCALE GENOMIC DNA]</scope>
    <source>
        <strain evidence="3 4">LV</strain>
        <tissue evidence="3">Single pupa</tissue>
    </source>
</reference>
<comment type="caution">
    <text evidence="3">The sequence shown here is derived from an EMBL/GenBank/DDBJ whole genome shotgun (WGS) entry which is preliminary data.</text>
</comment>
<dbReference type="Gene3D" id="3.40.30.10">
    <property type="entry name" value="Glutaredoxin"/>
    <property type="match status" value="1"/>
</dbReference>
<evidence type="ECO:0000259" key="2">
    <source>
        <dbReference type="Pfam" id="PF15928"/>
    </source>
</evidence>
<dbReference type="Proteomes" id="UP000823941">
    <property type="component" value="Chromosome 19"/>
</dbReference>
<feature type="compositionally biased region" description="Basic and acidic residues" evidence="1">
    <location>
        <begin position="817"/>
        <end position="880"/>
    </location>
</feature>
<protein>
    <recommendedName>
        <fullName evidence="2">DUF4746 domain-containing protein</fullName>
    </recommendedName>
</protein>
<feature type="region of interest" description="Disordered" evidence="1">
    <location>
        <begin position="335"/>
        <end position="520"/>
    </location>
</feature>
<feature type="region of interest" description="Disordered" evidence="1">
    <location>
        <begin position="746"/>
        <end position="880"/>
    </location>
</feature>
<name>A0ABQ7Q913_PLUXY</name>
<proteinExistence type="predicted"/>
<keyword evidence="4" id="KW-1185">Reference proteome</keyword>
<gene>
    <name evidence="3" type="ORF">JYU34_014719</name>
</gene>
<organism evidence="3 4">
    <name type="scientific">Plutella xylostella</name>
    <name type="common">Diamondback moth</name>
    <name type="synonym">Plutella maculipennis</name>
    <dbReference type="NCBI Taxonomy" id="51655"/>
    <lineage>
        <taxon>Eukaryota</taxon>
        <taxon>Metazoa</taxon>
        <taxon>Ecdysozoa</taxon>
        <taxon>Arthropoda</taxon>
        <taxon>Hexapoda</taxon>
        <taxon>Insecta</taxon>
        <taxon>Pterygota</taxon>
        <taxon>Neoptera</taxon>
        <taxon>Endopterygota</taxon>
        <taxon>Lepidoptera</taxon>
        <taxon>Glossata</taxon>
        <taxon>Ditrysia</taxon>
        <taxon>Yponomeutoidea</taxon>
        <taxon>Plutellidae</taxon>
        <taxon>Plutella</taxon>
    </lineage>
</organism>
<dbReference type="EMBL" id="JAHIBW010000019">
    <property type="protein sequence ID" value="KAG7301732.1"/>
    <property type="molecule type" value="Genomic_DNA"/>
</dbReference>
<dbReference type="PANTHER" id="PTHR46135:SF3">
    <property type="entry name" value="NME_NM23 FAMILY MEMBER 8"/>
    <property type="match status" value="1"/>
</dbReference>
<sequence length="955" mass="107036">MARKQAVTIQDTVETNDEFERYLLDNRDKLICMEVYSEFCGYCLAAGNAVKKIKLEIGGDRVSMVKAVADNITSLVRFKEKSEPVFLFISGGKLTRAVFGANAIELCQVAEEELGIQAKELETGVPRAQPVREVHEMLPEEAEKMEADLQAEKEYLEEIERARLQTMYERKRRVNERLSSAVLTLNYILFWPHCHHAHYDLYEKWDTINVTVAGKETLQLTKDDLDEVFYQSDILPNEACVHALLDGEAMVVLFKMPDGDDRDFVQVMRKALYEETPARKDDVPLDKQPPPVPAYERYATVSKSKREVRRDRFNEKMRKLQEEKEERERLAAERARLAKQAEDDRIAEEKRRKEEERFARIQAGLPADPEPEEPPPTEGADAGEEEKKEGEEVKKEGEEDKKEGEEGKKEGEENKKEGEENKKEGEEYKKEGEENKKEGEENKKEGDEGKKNADDVTNTEATVTDTEGRSERTETTAGTESVAATDVTEGTELTTVATETTAAPSEGEQPQPNPEDPEPEPLEEILQEFHSDVSIEGEEYIPPPGLFIPGLYTPGNHLARANGLAFFYPKYISRIAPIESEKLPPHVLVMFPVERRAELQDLLETYKDEILNIGVFAVENDLSQAEHVAYSIRQYNKMDRPMKHKERVALMVSAARSLPLLQLGARGPVYVSGDAGAGERDCLRVFKERVALMVSAARSLPLLQLGARGPVYVSGDAGAGERDCLRMFPVGYGDGFVDEEADEVEIAAPPPPSAPESEPETEAPPPPSAPESEPGTEMVAETVQSRKSSKEDKDATVLGDAPKTEDEKGAELPGEVAKTEGEPKPEQPLDDIKVEDTTIQDKVKSADKILEKKPSLDNKPDVTNDEKVVDEKTEGEKPVVAEDTTVIEKVKVEEDQKIEEKVSIDKNMGDTKIDDADKKDEEKKVEDAVIEEGPKGDEAKPERKKYKGRHVKIFK</sequence>
<dbReference type="Pfam" id="PF15928">
    <property type="entry name" value="DUF4746"/>
    <property type="match status" value="1"/>
</dbReference>
<feature type="domain" description="DUF4746" evidence="2">
    <location>
        <begin position="392"/>
        <end position="688"/>
    </location>
</feature>
<dbReference type="PANTHER" id="PTHR46135">
    <property type="entry name" value="NME/NM23 FAMILY MEMBER 8"/>
    <property type="match status" value="1"/>
</dbReference>
<dbReference type="InterPro" id="IPR051766">
    <property type="entry name" value="TXND_domain-containing"/>
</dbReference>
<evidence type="ECO:0000313" key="4">
    <source>
        <dbReference type="Proteomes" id="UP000823941"/>
    </source>
</evidence>
<feature type="compositionally biased region" description="Low complexity" evidence="1">
    <location>
        <begin position="488"/>
        <end position="510"/>
    </location>
</feature>
<dbReference type="SUPFAM" id="SSF52833">
    <property type="entry name" value="Thioredoxin-like"/>
    <property type="match status" value="1"/>
</dbReference>
<dbReference type="InterPro" id="IPR031827">
    <property type="entry name" value="DUF4746"/>
</dbReference>
<feature type="compositionally biased region" description="Basic and acidic residues" evidence="1">
    <location>
        <begin position="902"/>
        <end position="941"/>
    </location>
</feature>
<feature type="compositionally biased region" description="Basic and acidic residues" evidence="1">
    <location>
        <begin position="385"/>
        <end position="454"/>
    </location>
</feature>
<accession>A0ABQ7Q913</accession>
<feature type="compositionally biased region" description="Basic residues" evidence="1">
    <location>
        <begin position="942"/>
        <end position="955"/>
    </location>
</feature>
<evidence type="ECO:0000256" key="1">
    <source>
        <dbReference type="SAM" id="MobiDB-lite"/>
    </source>
</evidence>
<feature type="compositionally biased region" description="Basic and acidic residues" evidence="1">
    <location>
        <begin position="335"/>
        <end position="359"/>
    </location>
</feature>
<feature type="compositionally biased region" description="Polar residues" evidence="1">
    <location>
        <begin position="455"/>
        <end position="465"/>
    </location>
</feature>
<feature type="region of interest" description="Disordered" evidence="1">
    <location>
        <begin position="902"/>
        <end position="955"/>
    </location>
</feature>